<name>A0A0B1SVS5_OESDE</name>
<dbReference type="Proteomes" id="UP000053660">
    <property type="component" value="Unassembled WGS sequence"/>
</dbReference>
<gene>
    <name evidence="2" type="ORF">OESDEN_11134</name>
</gene>
<keyword evidence="3" id="KW-1185">Reference proteome</keyword>
<organism evidence="2 3">
    <name type="scientific">Oesophagostomum dentatum</name>
    <name type="common">Nodular worm</name>
    <dbReference type="NCBI Taxonomy" id="61180"/>
    <lineage>
        <taxon>Eukaryota</taxon>
        <taxon>Metazoa</taxon>
        <taxon>Ecdysozoa</taxon>
        <taxon>Nematoda</taxon>
        <taxon>Chromadorea</taxon>
        <taxon>Rhabditida</taxon>
        <taxon>Rhabditina</taxon>
        <taxon>Rhabditomorpha</taxon>
        <taxon>Strongyloidea</taxon>
        <taxon>Strongylidae</taxon>
        <taxon>Oesophagostomum</taxon>
    </lineage>
</organism>
<dbReference type="AlphaFoldDB" id="A0A0B1SVS5"/>
<feature type="region of interest" description="Disordered" evidence="1">
    <location>
        <begin position="1"/>
        <end position="67"/>
    </location>
</feature>
<protein>
    <submittedName>
        <fullName evidence="2">Uncharacterized protein</fullName>
    </submittedName>
</protein>
<dbReference type="EMBL" id="KN554808">
    <property type="protein sequence ID" value="KHJ89054.1"/>
    <property type="molecule type" value="Genomic_DNA"/>
</dbReference>
<proteinExistence type="predicted"/>
<sequence length="67" mass="7013">MQSNGSTTPAPATPAAPPTAAESVSDVEANQKRTRFLPVRELKPPTTNGNVPNPYATVDCADGEEVF</sequence>
<evidence type="ECO:0000256" key="1">
    <source>
        <dbReference type="SAM" id="MobiDB-lite"/>
    </source>
</evidence>
<evidence type="ECO:0000313" key="3">
    <source>
        <dbReference type="Proteomes" id="UP000053660"/>
    </source>
</evidence>
<reference evidence="2 3" key="1">
    <citation type="submission" date="2014-03" db="EMBL/GenBank/DDBJ databases">
        <title>Draft genome of the hookworm Oesophagostomum dentatum.</title>
        <authorList>
            <person name="Mitreva M."/>
        </authorList>
    </citation>
    <scope>NUCLEOTIDE SEQUENCE [LARGE SCALE GENOMIC DNA]</scope>
    <source>
        <strain evidence="2 3">OD-Hann</strain>
    </source>
</reference>
<accession>A0A0B1SVS5</accession>
<evidence type="ECO:0000313" key="2">
    <source>
        <dbReference type="EMBL" id="KHJ89054.1"/>
    </source>
</evidence>